<accession>A0A0E9UH77</accession>
<reference evidence="1" key="1">
    <citation type="submission" date="2014-11" db="EMBL/GenBank/DDBJ databases">
        <authorList>
            <person name="Amaro Gonzalez C."/>
        </authorList>
    </citation>
    <scope>NUCLEOTIDE SEQUENCE</scope>
</reference>
<name>A0A0E9UH77_ANGAN</name>
<sequence length="102" mass="11887">MHHRSLEQWFSTFLSPKAPVPMEIFQDPSSLTGDVMTSLPVIITTPSVYTPMQLVKLIPINSIKIWHFCNPQIFTKQKSYFPFPIHSKQMCLQKVKRSSFIY</sequence>
<reference evidence="1" key="2">
    <citation type="journal article" date="2015" name="Fish Shellfish Immunol.">
        <title>Early steps in the European eel (Anguilla anguilla)-Vibrio vulnificus interaction in the gills: Role of the RtxA13 toxin.</title>
        <authorList>
            <person name="Callol A."/>
            <person name="Pajuelo D."/>
            <person name="Ebbesson L."/>
            <person name="Teles M."/>
            <person name="MacKenzie S."/>
            <person name="Amaro C."/>
        </authorList>
    </citation>
    <scope>NUCLEOTIDE SEQUENCE</scope>
</reference>
<evidence type="ECO:0000313" key="1">
    <source>
        <dbReference type="EMBL" id="JAH65091.1"/>
    </source>
</evidence>
<dbReference type="EMBL" id="GBXM01043486">
    <property type="protein sequence ID" value="JAH65091.1"/>
    <property type="molecule type" value="Transcribed_RNA"/>
</dbReference>
<proteinExistence type="predicted"/>
<protein>
    <submittedName>
        <fullName evidence="1">Uncharacterized protein</fullName>
    </submittedName>
</protein>
<dbReference type="AlphaFoldDB" id="A0A0E9UH77"/>
<organism evidence="1">
    <name type="scientific">Anguilla anguilla</name>
    <name type="common">European freshwater eel</name>
    <name type="synonym">Muraena anguilla</name>
    <dbReference type="NCBI Taxonomy" id="7936"/>
    <lineage>
        <taxon>Eukaryota</taxon>
        <taxon>Metazoa</taxon>
        <taxon>Chordata</taxon>
        <taxon>Craniata</taxon>
        <taxon>Vertebrata</taxon>
        <taxon>Euteleostomi</taxon>
        <taxon>Actinopterygii</taxon>
        <taxon>Neopterygii</taxon>
        <taxon>Teleostei</taxon>
        <taxon>Anguilliformes</taxon>
        <taxon>Anguillidae</taxon>
        <taxon>Anguilla</taxon>
    </lineage>
</organism>